<dbReference type="PANTHER" id="PTHR15725">
    <property type="entry name" value="ZN-FINGER, C-X8-C-X5-C-X3-H TYPE-CONTAINING"/>
    <property type="match status" value="1"/>
</dbReference>
<feature type="compositionally biased region" description="Basic and acidic residues" evidence="1">
    <location>
        <begin position="346"/>
        <end position="355"/>
    </location>
</feature>
<evidence type="ECO:0000313" key="3">
    <source>
        <dbReference type="Proteomes" id="UP000694383"/>
    </source>
</evidence>
<feature type="region of interest" description="Disordered" evidence="1">
    <location>
        <begin position="223"/>
        <end position="243"/>
    </location>
</feature>
<reference evidence="2" key="1">
    <citation type="submission" date="2025-08" db="UniProtKB">
        <authorList>
            <consortium name="Ensembl"/>
        </authorList>
    </citation>
    <scope>IDENTIFICATION</scope>
</reference>
<feature type="region of interest" description="Disordered" evidence="1">
    <location>
        <begin position="281"/>
        <end position="361"/>
    </location>
</feature>
<dbReference type="GeneTree" id="ENSGT00940000181432"/>
<evidence type="ECO:0000313" key="2">
    <source>
        <dbReference type="Ensembl" id="ENSOSIP00000002559.1"/>
    </source>
</evidence>
<keyword evidence="3" id="KW-1185">Reference proteome</keyword>
<dbReference type="GO" id="GO:0016973">
    <property type="term" value="P:poly(A)+ mRNA export from nucleus"/>
    <property type="evidence" value="ECO:0007669"/>
    <property type="project" value="TreeGrafter"/>
</dbReference>
<feature type="compositionally biased region" description="Basic and acidic residues" evidence="1">
    <location>
        <begin position="298"/>
        <end position="335"/>
    </location>
</feature>
<protein>
    <submittedName>
        <fullName evidence="2">Uncharacterized protein</fullName>
    </submittedName>
</protein>
<dbReference type="PANTHER" id="PTHR15725:SF14">
    <property type="entry name" value="ZINC FINGER CCCH DOMAIN-CONTAINING PROTEIN 11A"/>
    <property type="match status" value="1"/>
</dbReference>
<sequence length="439" mass="47996">MMMTVVLPGQSKNEEEHLEDTPAAPPVVLTTSTNPQLRGVIKTETTEPVPSPTHPPVVINAADDDEDEDGEKLQRTGGVQLRQFTVQLGMLLLDQCCDVCAGEALTFGVSTLEEIRLRKALMASMRTGFGQRAEGVANGEKENIQAFFRATSLDLSLCRCSGLFCFIAGQPGSEVMVRCSRLSAGEAYLNNVPSSGSSAEKNSASVKDPVQIRIKTLEEIRREKAAKSQKDAPLDVSPDAPAEIPKTGAVRTIRGVKRTVSVKDAPVGNIKTFSEIVLSKKKRQEEKRARISKIAEGPVEKTVSRTPDESDTPEDGKEGKVRVKTLEEIRREKAARLQAQQDTDSGESRDQEGPAKKRRLLRVKKLETQGKTVEKLQKTAKVSRESSLVFFKLSFMVDKFFNVIRSDLINIAAPSLLCNIVACPGEGTVLWPGPVKSRL</sequence>
<reference evidence="2" key="2">
    <citation type="submission" date="2025-09" db="UniProtKB">
        <authorList>
            <consortium name="Ensembl"/>
        </authorList>
    </citation>
    <scope>IDENTIFICATION</scope>
</reference>
<name>A0A8C7WS67_9TELE</name>
<accession>A0A8C7WS67</accession>
<feature type="region of interest" description="Disordered" evidence="1">
    <location>
        <begin position="1"/>
        <end position="39"/>
    </location>
</feature>
<dbReference type="Proteomes" id="UP000694383">
    <property type="component" value="Unplaced"/>
</dbReference>
<feature type="compositionally biased region" description="Basic and acidic residues" evidence="1">
    <location>
        <begin position="223"/>
        <end position="233"/>
    </location>
</feature>
<organism evidence="2 3">
    <name type="scientific">Oryzias sinensis</name>
    <name type="common">Chinese medaka</name>
    <dbReference type="NCBI Taxonomy" id="183150"/>
    <lineage>
        <taxon>Eukaryota</taxon>
        <taxon>Metazoa</taxon>
        <taxon>Chordata</taxon>
        <taxon>Craniata</taxon>
        <taxon>Vertebrata</taxon>
        <taxon>Euteleostomi</taxon>
        <taxon>Actinopterygii</taxon>
        <taxon>Neopterygii</taxon>
        <taxon>Teleostei</taxon>
        <taxon>Neoteleostei</taxon>
        <taxon>Acanthomorphata</taxon>
        <taxon>Ovalentaria</taxon>
        <taxon>Atherinomorphae</taxon>
        <taxon>Beloniformes</taxon>
        <taxon>Adrianichthyidae</taxon>
        <taxon>Oryziinae</taxon>
        <taxon>Oryzias</taxon>
    </lineage>
</organism>
<dbReference type="Ensembl" id="ENSOSIT00000002741.1">
    <property type="protein sequence ID" value="ENSOSIP00000002559.1"/>
    <property type="gene ID" value="ENSOSIG00000001516.1"/>
</dbReference>
<evidence type="ECO:0000256" key="1">
    <source>
        <dbReference type="SAM" id="MobiDB-lite"/>
    </source>
</evidence>
<dbReference type="AlphaFoldDB" id="A0A8C7WS67"/>
<proteinExistence type="predicted"/>